<accession>A0A1I6L8I4</accession>
<keyword evidence="4 7" id="KW-1133">Transmembrane helix</keyword>
<dbReference type="STRING" id="474950.SAMN05421771_0411"/>
<evidence type="ECO:0000256" key="6">
    <source>
        <dbReference type="ARBA" id="ARBA00038076"/>
    </source>
</evidence>
<name>A0A1I6L8I4_9BACT</name>
<proteinExistence type="inferred from homology"/>
<dbReference type="GO" id="GO:0005886">
    <property type="term" value="C:plasma membrane"/>
    <property type="evidence" value="ECO:0007669"/>
    <property type="project" value="UniProtKB-SubCell"/>
</dbReference>
<evidence type="ECO:0000256" key="7">
    <source>
        <dbReference type="SAM" id="Phobius"/>
    </source>
</evidence>
<protein>
    <submittedName>
        <fullName evidence="10">Putative ABC transport system permease protein</fullName>
    </submittedName>
</protein>
<organism evidence="10 11">
    <name type="scientific">Granulicella pectinivorans</name>
    <dbReference type="NCBI Taxonomy" id="474950"/>
    <lineage>
        <taxon>Bacteria</taxon>
        <taxon>Pseudomonadati</taxon>
        <taxon>Acidobacteriota</taxon>
        <taxon>Terriglobia</taxon>
        <taxon>Terriglobales</taxon>
        <taxon>Acidobacteriaceae</taxon>
        <taxon>Granulicella</taxon>
    </lineage>
</organism>
<feature type="transmembrane region" description="Helical" evidence="7">
    <location>
        <begin position="298"/>
        <end position="323"/>
    </location>
</feature>
<evidence type="ECO:0000313" key="11">
    <source>
        <dbReference type="Proteomes" id="UP000199024"/>
    </source>
</evidence>
<comment type="similarity">
    <text evidence="6">Belongs to the ABC-4 integral membrane protein family.</text>
</comment>
<dbReference type="PANTHER" id="PTHR30572:SF4">
    <property type="entry name" value="ABC TRANSPORTER PERMEASE YTRF"/>
    <property type="match status" value="1"/>
</dbReference>
<feature type="transmembrane region" description="Helical" evidence="7">
    <location>
        <begin position="355"/>
        <end position="376"/>
    </location>
</feature>
<dbReference type="Pfam" id="PF12704">
    <property type="entry name" value="MacB_PCD"/>
    <property type="match status" value="1"/>
</dbReference>
<evidence type="ECO:0000256" key="1">
    <source>
        <dbReference type="ARBA" id="ARBA00004651"/>
    </source>
</evidence>
<evidence type="ECO:0000256" key="5">
    <source>
        <dbReference type="ARBA" id="ARBA00023136"/>
    </source>
</evidence>
<dbReference type="Pfam" id="PF02687">
    <property type="entry name" value="FtsX"/>
    <property type="match status" value="1"/>
</dbReference>
<reference evidence="10 11" key="1">
    <citation type="submission" date="2016-10" db="EMBL/GenBank/DDBJ databases">
        <authorList>
            <person name="de Groot N.N."/>
        </authorList>
    </citation>
    <scope>NUCLEOTIDE SEQUENCE [LARGE SCALE GENOMIC DNA]</scope>
    <source>
        <strain evidence="10 11">DSM 21001</strain>
    </source>
</reference>
<evidence type="ECO:0000256" key="4">
    <source>
        <dbReference type="ARBA" id="ARBA00022989"/>
    </source>
</evidence>
<keyword evidence="11" id="KW-1185">Reference proteome</keyword>
<dbReference type="EMBL" id="FOZL01000001">
    <property type="protein sequence ID" value="SFR99734.1"/>
    <property type="molecule type" value="Genomic_DNA"/>
</dbReference>
<evidence type="ECO:0000256" key="2">
    <source>
        <dbReference type="ARBA" id="ARBA00022475"/>
    </source>
</evidence>
<feature type="domain" description="ABC3 transporter permease C-terminal" evidence="8">
    <location>
        <begin position="306"/>
        <end position="418"/>
    </location>
</feature>
<evidence type="ECO:0000259" key="9">
    <source>
        <dbReference type="Pfam" id="PF12704"/>
    </source>
</evidence>
<keyword evidence="2" id="KW-1003">Cell membrane</keyword>
<feature type="transmembrane region" description="Helical" evidence="7">
    <location>
        <begin position="388"/>
        <end position="408"/>
    </location>
</feature>
<comment type="subcellular location">
    <subcellularLocation>
        <location evidence="1">Cell membrane</location>
        <topology evidence="1">Multi-pass membrane protein</topology>
    </subcellularLocation>
</comment>
<feature type="transmembrane region" description="Helical" evidence="7">
    <location>
        <begin position="44"/>
        <end position="66"/>
    </location>
</feature>
<keyword evidence="5 7" id="KW-0472">Membrane</keyword>
<dbReference type="InterPro" id="IPR025857">
    <property type="entry name" value="MacB_PCD"/>
</dbReference>
<dbReference type="PANTHER" id="PTHR30572">
    <property type="entry name" value="MEMBRANE COMPONENT OF TRANSPORTER-RELATED"/>
    <property type="match status" value="1"/>
</dbReference>
<dbReference type="GO" id="GO:0022857">
    <property type="term" value="F:transmembrane transporter activity"/>
    <property type="evidence" value="ECO:0007669"/>
    <property type="project" value="TreeGrafter"/>
</dbReference>
<dbReference type="InterPro" id="IPR050250">
    <property type="entry name" value="Macrolide_Exporter_MacB"/>
</dbReference>
<dbReference type="InterPro" id="IPR003838">
    <property type="entry name" value="ABC3_permease_C"/>
</dbReference>
<feature type="domain" description="MacB-like periplasmic core" evidence="9">
    <location>
        <begin position="45"/>
        <end position="267"/>
    </location>
</feature>
<keyword evidence="3 7" id="KW-0812">Transmembrane</keyword>
<dbReference type="Proteomes" id="UP000199024">
    <property type="component" value="Unassembled WGS sequence"/>
</dbReference>
<sequence>MKMATAGTTKSTFDSTLASARSTMLFSDIFHLAIDSFRASKVRFLLTMLGMIIGSASIILVATLGLTGKQYALDQLTSMGPNKIEVQFAGGSTVGPDNSATPDFMTREDMTAVLDEVPGIVASSPMLETHHPISVGGGVTKDTMILGVSPEYKTVRNLQVLAGRFFDEEDSLGHQKVAVMVEPLAKTLFGTSNAAVGQTISVLGIPITIIGVFKESFDTYGMSEISEQTLLIPYPVARYFTGTDTVKEIFFTTKDAAMVEPASKRILEIIRSRHRPTSVYNAVTLTELLVKMAKIADMLTIVLSLAAMVTLIVSGVGIMNSMLANVQSRLREIGIRKALGATRLEIRLQFLTESVLLSLCGGIIGTAIGLAIPLSVRFLTPYTIPVDPLSAVIALSTSVIVGIIFGTLPANRAARLDPVETLKYE</sequence>
<evidence type="ECO:0000256" key="3">
    <source>
        <dbReference type="ARBA" id="ARBA00022692"/>
    </source>
</evidence>
<dbReference type="AlphaFoldDB" id="A0A1I6L8I4"/>
<gene>
    <name evidence="10" type="ORF">SAMN05421771_0411</name>
</gene>
<evidence type="ECO:0000259" key="8">
    <source>
        <dbReference type="Pfam" id="PF02687"/>
    </source>
</evidence>
<evidence type="ECO:0000313" key="10">
    <source>
        <dbReference type="EMBL" id="SFR99734.1"/>
    </source>
</evidence>